<name>A0A210R439_MIZYE</name>
<dbReference type="OrthoDB" id="6153729at2759"/>
<evidence type="ECO:0008006" key="4">
    <source>
        <dbReference type="Google" id="ProtNLM"/>
    </source>
</evidence>
<proteinExistence type="predicted"/>
<protein>
    <recommendedName>
        <fullName evidence="4">Protein sleepless</fullName>
    </recommendedName>
</protein>
<accession>A0A210R439</accession>
<keyword evidence="3" id="KW-1185">Reference proteome</keyword>
<dbReference type="EMBL" id="NEDP02000564">
    <property type="protein sequence ID" value="OWF55641.1"/>
    <property type="molecule type" value="Genomic_DNA"/>
</dbReference>
<feature type="chain" id="PRO_5013347014" description="Protein sleepless" evidence="1">
    <location>
        <begin position="30"/>
        <end position="189"/>
    </location>
</feature>
<evidence type="ECO:0000256" key="1">
    <source>
        <dbReference type="SAM" id="SignalP"/>
    </source>
</evidence>
<dbReference type="AlphaFoldDB" id="A0A210R439"/>
<evidence type="ECO:0000313" key="3">
    <source>
        <dbReference type="Proteomes" id="UP000242188"/>
    </source>
</evidence>
<evidence type="ECO:0000313" key="2">
    <source>
        <dbReference type="EMBL" id="OWF55641.1"/>
    </source>
</evidence>
<reference evidence="2 3" key="1">
    <citation type="journal article" date="2017" name="Nat. Ecol. Evol.">
        <title>Scallop genome provides insights into evolution of bilaterian karyotype and development.</title>
        <authorList>
            <person name="Wang S."/>
            <person name="Zhang J."/>
            <person name="Jiao W."/>
            <person name="Li J."/>
            <person name="Xun X."/>
            <person name="Sun Y."/>
            <person name="Guo X."/>
            <person name="Huan P."/>
            <person name="Dong B."/>
            <person name="Zhang L."/>
            <person name="Hu X."/>
            <person name="Sun X."/>
            <person name="Wang J."/>
            <person name="Zhao C."/>
            <person name="Wang Y."/>
            <person name="Wang D."/>
            <person name="Huang X."/>
            <person name="Wang R."/>
            <person name="Lv J."/>
            <person name="Li Y."/>
            <person name="Zhang Z."/>
            <person name="Liu B."/>
            <person name="Lu W."/>
            <person name="Hui Y."/>
            <person name="Liang J."/>
            <person name="Zhou Z."/>
            <person name="Hou R."/>
            <person name="Li X."/>
            <person name="Liu Y."/>
            <person name="Li H."/>
            <person name="Ning X."/>
            <person name="Lin Y."/>
            <person name="Zhao L."/>
            <person name="Xing Q."/>
            <person name="Dou J."/>
            <person name="Li Y."/>
            <person name="Mao J."/>
            <person name="Guo H."/>
            <person name="Dou H."/>
            <person name="Li T."/>
            <person name="Mu C."/>
            <person name="Jiang W."/>
            <person name="Fu Q."/>
            <person name="Fu X."/>
            <person name="Miao Y."/>
            <person name="Liu J."/>
            <person name="Yu Q."/>
            <person name="Li R."/>
            <person name="Liao H."/>
            <person name="Li X."/>
            <person name="Kong Y."/>
            <person name="Jiang Z."/>
            <person name="Chourrout D."/>
            <person name="Li R."/>
            <person name="Bao Z."/>
        </authorList>
    </citation>
    <scope>NUCLEOTIDE SEQUENCE [LARGE SCALE GENOMIC DNA]</scope>
    <source>
        <strain evidence="2 3">PY_sf001</strain>
    </source>
</reference>
<organism evidence="2 3">
    <name type="scientific">Mizuhopecten yessoensis</name>
    <name type="common">Japanese scallop</name>
    <name type="synonym">Patinopecten yessoensis</name>
    <dbReference type="NCBI Taxonomy" id="6573"/>
    <lineage>
        <taxon>Eukaryota</taxon>
        <taxon>Metazoa</taxon>
        <taxon>Spiralia</taxon>
        <taxon>Lophotrochozoa</taxon>
        <taxon>Mollusca</taxon>
        <taxon>Bivalvia</taxon>
        <taxon>Autobranchia</taxon>
        <taxon>Pteriomorphia</taxon>
        <taxon>Pectinida</taxon>
        <taxon>Pectinoidea</taxon>
        <taxon>Pectinidae</taxon>
        <taxon>Mizuhopecten</taxon>
    </lineage>
</organism>
<dbReference type="Proteomes" id="UP000242188">
    <property type="component" value="Unassembled WGS sequence"/>
</dbReference>
<keyword evidence="1" id="KW-0732">Signal</keyword>
<sequence>MSTGKECCNRHFIALTLLVFIGYFGSGECLLCYQCSDSVNDGKCRTDIEGMEKEFIEEMYLSNISSVLHLNTSHYTYLQLCDEEYCTVQEITQSGKTVGFIRGCSDKSRPSAGYTIANIQANNRSVCGISMTGNGMLVCGTFCQTDLCNGPQADRPVNNGNALFNGLVSMEKTVLMVALTFVLSSKNYI</sequence>
<feature type="signal peptide" evidence="1">
    <location>
        <begin position="1"/>
        <end position="29"/>
    </location>
</feature>
<comment type="caution">
    <text evidence="2">The sequence shown here is derived from an EMBL/GenBank/DDBJ whole genome shotgun (WGS) entry which is preliminary data.</text>
</comment>
<gene>
    <name evidence="2" type="ORF">KP79_PYT20983</name>
</gene>